<dbReference type="InterPro" id="IPR029510">
    <property type="entry name" value="Ald_DH_CS_GLU"/>
</dbReference>
<dbReference type="Gene3D" id="3.40.605.10">
    <property type="entry name" value="Aldehyde Dehydrogenase, Chain A, domain 1"/>
    <property type="match status" value="1"/>
</dbReference>
<keyword evidence="3" id="KW-0520">NAD</keyword>
<dbReference type="RefSeq" id="WP_343759427.1">
    <property type="nucleotide sequence ID" value="NZ_BAAADB010000028.1"/>
</dbReference>
<dbReference type="PROSITE" id="PS00687">
    <property type="entry name" value="ALDEHYDE_DEHYDR_GLU"/>
    <property type="match status" value="1"/>
</dbReference>
<dbReference type="EMBL" id="BAAADB010000028">
    <property type="protein sequence ID" value="GAA0516606.1"/>
    <property type="molecule type" value="Genomic_DNA"/>
</dbReference>
<dbReference type="InterPro" id="IPR016162">
    <property type="entry name" value="Ald_DH_N"/>
</dbReference>
<evidence type="ECO:0000256" key="5">
    <source>
        <dbReference type="RuleBase" id="RU003345"/>
    </source>
</evidence>
<protein>
    <submittedName>
        <fullName evidence="7">5-carboxymethyl-2-hydroxymuconate semialdehyde dehydrogenase</fullName>
    </submittedName>
</protein>
<organism evidence="7 8">
    <name type="scientific">Deinococcus depolymerans</name>
    <dbReference type="NCBI Taxonomy" id="392408"/>
    <lineage>
        <taxon>Bacteria</taxon>
        <taxon>Thermotogati</taxon>
        <taxon>Deinococcota</taxon>
        <taxon>Deinococci</taxon>
        <taxon>Deinococcales</taxon>
        <taxon>Deinococcaceae</taxon>
        <taxon>Deinococcus</taxon>
    </lineage>
</organism>
<evidence type="ECO:0000313" key="8">
    <source>
        <dbReference type="Proteomes" id="UP001500191"/>
    </source>
</evidence>
<dbReference type="PANTHER" id="PTHR43720">
    <property type="entry name" value="2-AMINOMUCONIC SEMIALDEHYDE DEHYDROGENASE"/>
    <property type="match status" value="1"/>
</dbReference>
<accession>A0ABN1CDV2</accession>
<sequence>MTVTTPSPLDALHDRLREPLRHFIAGEWVSAQSGDTFDFHAPSDNRLLGRAASGDARDIDRAAQAAHAAFPAWKALSGKKRRALLYRVADLIEARAHDIAVAESTDTGQPIRFMKSAAVRAAENFRFFADRAEGAQDGLSLPTDGFLNYTVRQPIGPVGVITPWNTPFMLSSWKIAPALAAGCTVVHKPAEWSPVTATILAEIMHEAGIPAGVVNLVHGFGETAGKALTEHPLIRAIAFIGESRTGSLIQKQGADTLKRVHLELGGKNPVVVFDDADLDRALDAAIFMIYSLNGQRCTSSSRLLVQRGVHDGFVEGLAARVANIRVGDPLDPATEVGPLIHPAQLAKVCSYFDAARADGATIRVGGERLGDTGNYVRPTLFTDARNDMRIAQEEIFGPVLTVIPFDTDGDALRLANDVPYGLAAYLWTNDLTRAHTFAHGLDSGMIWVNSENVRHLPTPFGGMKASGIGRDGGDYSFDFYMETKNVAINLSGHRAQQLGMPGTPQNKEN</sequence>
<evidence type="ECO:0000256" key="4">
    <source>
        <dbReference type="PROSITE-ProRule" id="PRU10007"/>
    </source>
</evidence>
<reference evidence="7 8" key="1">
    <citation type="journal article" date="2019" name="Int. J. Syst. Evol. Microbiol.">
        <title>The Global Catalogue of Microorganisms (GCM) 10K type strain sequencing project: providing services to taxonomists for standard genome sequencing and annotation.</title>
        <authorList>
            <consortium name="The Broad Institute Genomics Platform"/>
            <consortium name="The Broad Institute Genome Sequencing Center for Infectious Disease"/>
            <person name="Wu L."/>
            <person name="Ma J."/>
        </authorList>
    </citation>
    <scope>NUCLEOTIDE SEQUENCE [LARGE SCALE GENOMIC DNA]</scope>
    <source>
        <strain evidence="7 8">JCM 14368</strain>
    </source>
</reference>
<dbReference type="InterPro" id="IPR016161">
    <property type="entry name" value="Ald_DH/histidinol_DH"/>
</dbReference>
<dbReference type="InterPro" id="IPR011985">
    <property type="entry name" value="DH_HpaE"/>
</dbReference>
<dbReference type="InterPro" id="IPR015590">
    <property type="entry name" value="Aldehyde_DH_dom"/>
</dbReference>
<dbReference type="PANTHER" id="PTHR43720:SF2">
    <property type="entry name" value="2-AMINOMUCONIC SEMIALDEHYDE DEHYDROGENASE"/>
    <property type="match status" value="1"/>
</dbReference>
<gene>
    <name evidence="7" type="primary">hpaE</name>
    <name evidence="7" type="ORF">GCM10008937_25210</name>
</gene>
<comment type="similarity">
    <text evidence="1 5">Belongs to the aldehyde dehydrogenase family.</text>
</comment>
<name>A0ABN1CDV2_9DEIO</name>
<feature type="active site" evidence="4">
    <location>
        <position position="263"/>
    </location>
</feature>
<comment type="caution">
    <text evidence="7">The sequence shown here is derived from an EMBL/GenBank/DDBJ whole genome shotgun (WGS) entry which is preliminary data.</text>
</comment>
<evidence type="ECO:0000313" key="7">
    <source>
        <dbReference type="EMBL" id="GAA0516606.1"/>
    </source>
</evidence>
<dbReference type="NCBIfam" id="TIGR02299">
    <property type="entry name" value="HpaE"/>
    <property type="match status" value="1"/>
</dbReference>
<dbReference type="InterPro" id="IPR016163">
    <property type="entry name" value="Ald_DH_C"/>
</dbReference>
<proteinExistence type="inferred from homology"/>
<keyword evidence="2 5" id="KW-0560">Oxidoreductase</keyword>
<dbReference type="SUPFAM" id="SSF53720">
    <property type="entry name" value="ALDH-like"/>
    <property type="match status" value="1"/>
</dbReference>
<dbReference type="Pfam" id="PF00171">
    <property type="entry name" value="Aldedh"/>
    <property type="match status" value="1"/>
</dbReference>
<dbReference type="CDD" id="cd07093">
    <property type="entry name" value="ALDH_F8_HMSADH"/>
    <property type="match status" value="1"/>
</dbReference>
<dbReference type="Proteomes" id="UP001500191">
    <property type="component" value="Unassembled WGS sequence"/>
</dbReference>
<evidence type="ECO:0000256" key="2">
    <source>
        <dbReference type="ARBA" id="ARBA00023002"/>
    </source>
</evidence>
<keyword evidence="8" id="KW-1185">Reference proteome</keyword>
<evidence type="ECO:0000259" key="6">
    <source>
        <dbReference type="Pfam" id="PF00171"/>
    </source>
</evidence>
<evidence type="ECO:0000256" key="1">
    <source>
        <dbReference type="ARBA" id="ARBA00009986"/>
    </source>
</evidence>
<dbReference type="Gene3D" id="3.40.309.10">
    <property type="entry name" value="Aldehyde Dehydrogenase, Chain A, domain 2"/>
    <property type="match status" value="1"/>
</dbReference>
<feature type="domain" description="Aldehyde dehydrogenase" evidence="6">
    <location>
        <begin position="28"/>
        <end position="486"/>
    </location>
</feature>
<evidence type="ECO:0000256" key="3">
    <source>
        <dbReference type="ARBA" id="ARBA00023027"/>
    </source>
</evidence>